<keyword evidence="6" id="KW-0677">Repeat</keyword>
<evidence type="ECO:0000256" key="2">
    <source>
        <dbReference type="ARBA" id="ARBA00022475"/>
    </source>
</evidence>
<evidence type="ECO:0000259" key="14">
    <source>
        <dbReference type="PROSITE" id="PS50268"/>
    </source>
</evidence>
<dbReference type="GO" id="GO:0016342">
    <property type="term" value="C:catenin complex"/>
    <property type="evidence" value="ECO:0007669"/>
    <property type="project" value="TreeGrafter"/>
</dbReference>
<dbReference type="InterPro" id="IPR015919">
    <property type="entry name" value="Cadherin-like_sf"/>
</dbReference>
<dbReference type="PANTHER" id="PTHR24027:SF424">
    <property type="entry name" value="CADHERIN-16 ISOFORM X3"/>
    <property type="match status" value="1"/>
</dbReference>
<dbReference type="GO" id="GO:0044331">
    <property type="term" value="P:cell-cell adhesion mediated by cadherin"/>
    <property type="evidence" value="ECO:0007669"/>
    <property type="project" value="TreeGrafter"/>
</dbReference>
<keyword evidence="4" id="KW-0479">Metal-binding</keyword>
<keyword evidence="11" id="KW-0325">Glycoprotein</keyword>
<feature type="domain" description="Cadherin" evidence="14">
    <location>
        <begin position="607"/>
        <end position="705"/>
    </location>
</feature>
<dbReference type="CDD" id="cd11304">
    <property type="entry name" value="Cadherin_repeat"/>
    <property type="match status" value="5"/>
</dbReference>
<dbReference type="SMART" id="SM00112">
    <property type="entry name" value="CA"/>
    <property type="match status" value="5"/>
</dbReference>
<evidence type="ECO:0000256" key="4">
    <source>
        <dbReference type="ARBA" id="ARBA00022723"/>
    </source>
</evidence>
<evidence type="ECO:0000256" key="9">
    <source>
        <dbReference type="ARBA" id="ARBA00022989"/>
    </source>
</evidence>
<evidence type="ECO:0000256" key="13">
    <source>
        <dbReference type="SAM" id="Phobius"/>
    </source>
</evidence>
<evidence type="ECO:0000256" key="12">
    <source>
        <dbReference type="PROSITE-ProRule" id="PRU00043"/>
    </source>
</evidence>
<dbReference type="SUPFAM" id="SSF49313">
    <property type="entry name" value="Cadherin-like"/>
    <property type="match status" value="6"/>
</dbReference>
<keyword evidence="9 13" id="KW-1133">Transmembrane helix</keyword>
<dbReference type="GO" id="GO:0045296">
    <property type="term" value="F:cadherin binding"/>
    <property type="evidence" value="ECO:0007669"/>
    <property type="project" value="TreeGrafter"/>
</dbReference>
<reference evidence="15" key="1">
    <citation type="thesis" date="2020" institute="ProQuest LLC" country="789 East Eisenhower Parkway, Ann Arbor, MI, USA">
        <title>Comparative Genomics and Chromosome Evolution.</title>
        <authorList>
            <person name="Mudd A.B."/>
        </authorList>
    </citation>
    <scope>NUCLEOTIDE SEQUENCE</scope>
    <source>
        <strain evidence="15">Female2</strain>
        <tissue evidence="15">Blood</tissue>
    </source>
</reference>
<dbReference type="OrthoDB" id="8804268at2759"/>
<dbReference type="PROSITE" id="PS50268">
    <property type="entry name" value="CADHERIN_2"/>
    <property type="match status" value="5"/>
</dbReference>
<keyword evidence="16" id="KW-1185">Reference proteome</keyword>
<dbReference type="GO" id="GO:0007043">
    <property type="term" value="P:cell-cell junction assembly"/>
    <property type="evidence" value="ECO:0007669"/>
    <property type="project" value="TreeGrafter"/>
</dbReference>
<dbReference type="Proteomes" id="UP000812440">
    <property type="component" value="Chromosome 4"/>
</dbReference>
<evidence type="ECO:0000256" key="6">
    <source>
        <dbReference type="ARBA" id="ARBA00022737"/>
    </source>
</evidence>
<gene>
    <name evidence="15" type="ORF">GDO86_008207</name>
</gene>
<comment type="subcellular location">
    <subcellularLocation>
        <location evidence="1">Cell membrane</location>
        <topology evidence="1">Single-pass type I membrane protein</topology>
    </subcellularLocation>
</comment>
<evidence type="ECO:0000313" key="16">
    <source>
        <dbReference type="Proteomes" id="UP000812440"/>
    </source>
</evidence>
<keyword evidence="10 13" id="KW-0472">Membrane</keyword>
<feature type="domain" description="Cadherin" evidence="14">
    <location>
        <begin position="253"/>
        <end position="366"/>
    </location>
</feature>
<dbReference type="Gene3D" id="2.60.40.60">
    <property type="entry name" value="Cadherins"/>
    <property type="match status" value="6"/>
</dbReference>
<dbReference type="FunFam" id="2.60.40.60:FF:000123">
    <property type="entry name" value="Protocadherin beta 4"/>
    <property type="match status" value="1"/>
</dbReference>
<dbReference type="GO" id="GO:0016477">
    <property type="term" value="P:cell migration"/>
    <property type="evidence" value="ECO:0007669"/>
    <property type="project" value="TreeGrafter"/>
</dbReference>
<name>A0A8T2IWP4_9PIPI</name>
<feature type="domain" description="Cadherin" evidence="14">
    <location>
        <begin position="482"/>
        <end position="586"/>
    </location>
</feature>
<dbReference type="FunFam" id="2.60.40.60:FF:000011">
    <property type="entry name" value="Cadherin 1"/>
    <property type="match status" value="1"/>
</dbReference>
<dbReference type="GO" id="GO:0007156">
    <property type="term" value="P:homophilic cell adhesion via plasma membrane adhesion molecules"/>
    <property type="evidence" value="ECO:0007669"/>
    <property type="project" value="InterPro"/>
</dbReference>
<dbReference type="FunFam" id="2.60.40.60:FF:000022">
    <property type="entry name" value="Cadherin 2"/>
    <property type="match status" value="1"/>
</dbReference>
<dbReference type="EMBL" id="JAACNH010000007">
    <property type="protein sequence ID" value="KAG8437419.1"/>
    <property type="molecule type" value="Genomic_DNA"/>
</dbReference>
<evidence type="ECO:0000256" key="8">
    <source>
        <dbReference type="ARBA" id="ARBA00022889"/>
    </source>
</evidence>
<organism evidence="15 16">
    <name type="scientific">Hymenochirus boettgeri</name>
    <name type="common">Congo dwarf clawed frog</name>
    <dbReference type="NCBI Taxonomy" id="247094"/>
    <lineage>
        <taxon>Eukaryota</taxon>
        <taxon>Metazoa</taxon>
        <taxon>Chordata</taxon>
        <taxon>Craniata</taxon>
        <taxon>Vertebrata</taxon>
        <taxon>Euteleostomi</taxon>
        <taxon>Amphibia</taxon>
        <taxon>Batrachia</taxon>
        <taxon>Anura</taxon>
        <taxon>Pipoidea</taxon>
        <taxon>Pipidae</taxon>
        <taxon>Pipinae</taxon>
        <taxon>Hymenochirus</taxon>
    </lineage>
</organism>
<comment type="caution">
    <text evidence="15">The sequence shown here is derived from an EMBL/GenBank/DDBJ whole genome shotgun (WGS) entry which is preliminary data.</text>
</comment>
<keyword evidence="5" id="KW-0732">Signal</keyword>
<dbReference type="AlphaFoldDB" id="A0A8T2IWP4"/>
<feature type="domain" description="Cadherin" evidence="14">
    <location>
        <begin position="376"/>
        <end position="481"/>
    </location>
</feature>
<dbReference type="GO" id="GO:0008013">
    <property type="term" value="F:beta-catenin binding"/>
    <property type="evidence" value="ECO:0007669"/>
    <property type="project" value="TreeGrafter"/>
</dbReference>
<keyword evidence="8" id="KW-0130">Cell adhesion</keyword>
<evidence type="ECO:0000256" key="10">
    <source>
        <dbReference type="ARBA" id="ARBA00023136"/>
    </source>
</evidence>
<dbReference type="PROSITE" id="PS00232">
    <property type="entry name" value="CADHERIN_1"/>
    <property type="match status" value="2"/>
</dbReference>
<dbReference type="GO" id="GO:0034332">
    <property type="term" value="P:adherens junction organization"/>
    <property type="evidence" value="ECO:0007669"/>
    <property type="project" value="TreeGrafter"/>
</dbReference>
<dbReference type="PANTHER" id="PTHR24027">
    <property type="entry name" value="CADHERIN-23"/>
    <property type="match status" value="1"/>
</dbReference>
<protein>
    <recommendedName>
        <fullName evidence="14">Cadherin domain-containing protein</fullName>
    </recommendedName>
</protein>
<keyword evidence="2" id="KW-1003">Cell membrane</keyword>
<proteinExistence type="predicted"/>
<evidence type="ECO:0000256" key="7">
    <source>
        <dbReference type="ARBA" id="ARBA00022837"/>
    </source>
</evidence>
<keyword evidence="3 13" id="KW-0812">Transmembrane</keyword>
<dbReference type="InterPro" id="IPR039808">
    <property type="entry name" value="Cadherin"/>
</dbReference>
<dbReference type="FunFam" id="2.60.40.60:FF:000183">
    <property type="entry name" value="Cadherin 17"/>
    <property type="match status" value="1"/>
</dbReference>
<dbReference type="PRINTS" id="PR00205">
    <property type="entry name" value="CADHERIN"/>
</dbReference>
<dbReference type="GO" id="GO:0016339">
    <property type="term" value="P:calcium-dependent cell-cell adhesion via plasma membrane cell adhesion molecules"/>
    <property type="evidence" value="ECO:0007669"/>
    <property type="project" value="TreeGrafter"/>
</dbReference>
<dbReference type="Pfam" id="PF00028">
    <property type="entry name" value="Cadherin"/>
    <property type="match status" value="5"/>
</dbReference>
<dbReference type="GO" id="GO:0000902">
    <property type="term" value="P:cell morphogenesis"/>
    <property type="evidence" value="ECO:0007669"/>
    <property type="project" value="TreeGrafter"/>
</dbReference>
<feature type="transmembrane region" description="Helical" evidence="13">
    <location>
        <begin position="708"/>
        <end position="732"/>
    </location>
</feature>
<evidence type="ECO:0000256" key="11">
    <source>
        <dbReference type="ARBA" id="ARBA00023180"/>
    </source>
</evidence>
<evidence type="ECO:0000256" key="3">
    <source>
        <dbReference type="ARBA" id="ARBA00022692"/>
    </source>
</evidence>
<dbReference type="InterPro" id="IPR002126">
    <property type="entry name" value="Cadherin-like_dom"/>
</dbReference>
<evidence type="ECO:0000256" key="1">
    <source>
        <dbReference type="ARBA" id="ARBA00004251"/>
    </source>
</evidence>
<evidence type="ECO:0000256" key="5">
    <source>
        <dbReference type="ARBA" id="ARBA00022729"/>
    </source>
</evidence>
<sequence>MNYWVLQIEAKKEKEEKEENLHPLVTIHIVVKDENDNMPVWTKKIFYGIVSKGTKPGVAFMRVTATDLDDPLTANADLRYKIISRYPAGSHKNLFQINPKTGAISLTDQGGSLLSELKENNFKLGIRVKDLGDEPMGYYSEANLEINIAENTWYVQSPVFLQENQKGGYPRIFCEVGWNSTELHYFLKGNFNGNLFRIDESGKISVTRELDREIQAEYQIEVSALNDDGIPYSDPLLILIKVIDENDNMPLFSQKTYNVEVAERTVKGTLLVNLSATDADDQNTRNAQIRYKILNQEPKLPKDFMFHLDEHTGHMTLRDAILKASIAKKYKLEILAIDLAGDEGGLSSTCIVLIDVIDVNDSPPIFLKNKFAPFLIPEDEQTGMVIITLKATDDDELMDNKIIEFNIESGNEDRTFGVTTDQDQSTMTVFLEKELDYEQTQEYNLIITARNRVQLSDTDYSPSSTATVHIMVGNVNEAPSFSQKKYEVRVPESAQTGSVILTVEASDPDIYHQVGLIYSIRNDSKKCLSIQEHSGKIQLLHSLDREVFDDTYTVQVMVQEKGDPSLSAIAEVVIHILDVNDNIPILVGDYSEEYFCTPRRESQRIIIRAFDLDSVENSAPFTFTLSDEHMLQSRWRVTSLNGTHAYLSMGISYLEPKVHYVLIIITDSGMPPQSQHVHLPVTVCRCSSRGFCKIEVEKMENMPTVSSALGILLGTLGVIGIMLIIIFAHLTFRTSVKKSGKSDTI</sequence>
<feature type="domain" description="Cadherin" evidence="14">
    <location>
        <begin position="42"/>
        <end position="252"/>
    </location>
</feature>
<dbReference type="GO" id="GO:0005509">
    <property type="term" value="F:calcium ion binding"/>
    <property type="evidence" value="ECO:0007669"/>
    <property type="project" value="UniProtKB-UniRule"/>
</dbReference>
<dbReference type="GO" id="GO:0005912">
    <property type="term" value="C:adherens junction"/>
    <property type="evidence" value="ECO:0007669"/>
    <property type="project" value="TreeGrafter"/>
</dbReference>
<accession>A0A8T2IWP4</accession>
<evidence type="ECO:0000313" key="15">
    <source>
        <dbReference type="EMBL" id="KAG8437419.1"/>
    </source>
</evidence>
<keyword evidence="7 12" id="KW-0106">Calcium</keyword>
<dbReference type="InterPro" id="IPR020894">
    <property type="entry name" value="Cadherin_CS"/>
</dbReference>